<evidence type="ECO:0000256" key="1">
    <source>
        <dbReference type="SAM" id="Phobius"/>
    </source>
</evidence>
<evidence type="ECO:0000313" key="2">
    <source>
        <dbReference type="EMBL" id="PNV65580.1"/>
    </source>
</evidence>
<accession>A0A2K2U5X1</accession>
<protein>
    <submittedName>
        <fullName evidence="2">Uncharacterized protein</fullName>
    </submittedName>
</protein>
<organism evidence="2 3">
    <name type="scientific">Rubneribacter badeniensis</name>
    <dbReference type="NCBI Taxonomy" id="2070688"/>
    <lineage>
        <taxon>Bacteria</taxon>
        <taxon>Bacillati</taxon>
        <taxon>Actinomycetota</taxon>
        <taxon>Coriobacteriia</taxon>
        <taxon>Eggerthellales</taxon>
        <taxon>Eggerthellaceae</taxon>
        <taxon>Rubneribacter</taxon>
    </lineage>
</organism>
<feature type="transmembrane region" description="Helical" evidence="1">
    <location>
        <begin position="204"/>
        <end position="224"/>
    </location>
</feature>
<dbReference type="RefSeq" id="WP_103262834.1">
    <property type="nucleotide sequence ID" value="NZ_PPEL01000024.1"/>
</dbReference>
<keyword evidence="1" id="KW-0472">Membrane</keyword>
<sequence length="275" mass="28180">MSPTSKRDVGRLLRAHYRAERGAPDAAAKAATLKAVRAAATERPADASRDAVDAGVCGHGATFASFVAVQARFIHPRVWAAQLALVAAMAAACLLAGDAPSGFPLASGVLAAATVLVGLPDLLSSGIHRVAELEYACRFDCRAVALARLVVLGCADVMTVTAIALAAPVMLGTDLFASLVHACAPYFLSCAGALLLVRRCAPSQALPLACAWTLLVAAGAYTLFTLVPLAYAQGSAWAWALVAAGSLVWAFREARAWLGGIAGGLDMLAAAANQR</sequence>
<comment type="caution">
    <text evidence="2">The sequence shown here is derived from an EMBL/GenBank/DDBJ whole genome shotgun (WGS) entry which is preliminary data.</text>
</comment>
<gene>
    <name evidence="2" type="ORF">C2L80_05825</name>
</gene>
<feature type="transmembrane region" description="Helical" evidence="1">
    <location>
        <begin position="145"/>
        <end position="169"/>
    </location>
</feature>
<dbReference type="AlphaFoldDB" id="A0A2K2U5X1"/>
<keyword evidence="1" id="KW-0812">Transmembrane</keyword>
<feature type="transmembrane region" description="Helical" evidence="1">
    <location>
        <begin position="78"/>
        <end position="97"/>
    </location>
</feature>
<evidence type="ECO:0000313" key="3">
    <source>
        <dbReference type="Proteomes" id="UP000236488"/>
    </source>
</evidence>
<name>A0A2K2U5X1_9ACTN</name>
<feature type="transmembrane region" description="Helical" evidence="1">
    <location>
        <begin position="103"/>
        <end position="124"/>
    </location>
</feature>
<proteinExistence type="predicted"/>
<reference evidence="2 3" key="1">
    <citation type="journal article" date="2018" name="Int. J. Syst. Evol. Microbiol.">
        <title>Rubneribacter badeniensis gen. nov., sp. nov. and Enteroscipio rubneri gen. nov., sp. nov., new members of the Eggerthellaceae isolated from human faeces.</title>
        <authorList>
            <person name="Danylec N."/>
            <person name="Gobl A."/>
            <person name="Stoll D.A."/>
            <person name="Hetzer B."/>
            <person name="Kulling S.E."/>
            <person name="Huch M."/>
        </authorList>
    </citation>
    <scope>NUCLEOTIDE SEQUENCE [LARGE SCALE GENOMIC DNA]</scope>
    <source>
        <strain evidence="2 3">ResAG-85</strain>
    </source>
</reference>
<feature type="transmembrane region" description="Helical" evidence="1">
    <location>
        <begin position="230"/>
        <end position="251"/>
    </location>
</feature>
<dbReference type="Proteomes" id="UP000236488">
    <property type="component" value="Unassembled WGS sequence"/>
</dbReference>
<feature type="transmembrane region" description="Helical" evidence="1">
    <location>
        <begin position="175"/>
        <end position="197"/>
    </location>
</feature>
<dbReference type="EMBL" id="PPEL01000024">
    <property type="protein sequence ID" value="PNV65580.1"/>
    <property type="molecule type" value="Genomic_DNA"/>
</dbReference>
<keyword evidence="3" id="KW-1185">Reference proteome</keyword>
<keyword evidence="1" id="KW-1133">Transmembrane helix</keyword>